<protein>
    <submittedName>
        <fullName evidence="2">Uncharacterized protein</fullName>
    </submittedName>
</protein>
<evidence type="ECO:0000313" key="3">
    <source>
        <dbReference type="Proteomes" id="UP000054408"/>
    </source>
</evidence>
<feature type="transmembrane region" description="Helical" evidence="1">
    <location>
        <begin position="22"/>
        <end position="47"/>
    </location>
</feature>
<sequence length="311" mass="32926">MEAGGHNVVPEWTCPAMRVNGLVVFFVAIVALHLIVYSACLASSHAWHNPNVGLIVGLVVTIAGVPVVLLTLLIVSAVCTRRFGDVMAISGMSVAVISTTLGVATIVGCIYLAVVAEIDSSDSYYTGPVPSQSSVQLEALRGKTFADFTGGHEFHLDAVGERFSSSKKSKSSKQKAAQIAVPVTAVGSREVSVFACSCRTTAIGCRIFPSVDYARESLWYDPGRSQAAVIHSKLYSKFCRGAVADSITHFADANLQLGVPADSVVIVEWADLPAARQYALNVSIGTLVGLGLPGLIGIVLMYKMLRCMDVF</sequence>
<evidence type="ECO:0000256" key="1">
    <source>
        <dbReference type="SAM" id="Phobius"/>
    </source>
</evidence>
<reference evidence="2 3" key="1">
    <citation type="submission" date="2010-05" db="EMBL/GenBank/DDBJ databases">
        <title>The Genome Sequence of Thecamonas trahens ATCC 50062.</title>
        <authorList>
            <consortium name="The Broad Institute Genome Sequencing Platform"/>
            <person name="Russ C."/>
            <person name="Cuomo C."/>
            <person name="Shea T."/>
            <person name="Young S.K."/>
            <person name="Zeng Q."/>
            <person name="Koehrsen M."/>
            <person name="Haas B."/>
            <person name="Borodovsky M."/>
            <person name="Guigo R."/>
            <person name="Alvarado L."/>
            <person name="Berlin A."/>
            <person name="Bochicchio J."/>
            <person name="Borenstein D."/>
            <person name="Chapman S."/>
            <person name="Chen Z."/>
            <person name="Freedman E."/>
            <person name="Gellesch M."/>
            <person name="Goldberg J."/>
            <person name="Griggs A."/>
            <person name="Gujja S."/>
            <person name="Heilman E."/>
            <person name="Heiman D."/>
            <person name="Hepburn T."/>
            <person name="Howarth C."/>
            <person name="Jen D."/>
            <person name="Larson L."/>
            <person name="Mehta T."/>
            <person name="Park D."/>
            <person name="Pearson M."/>
            <person name="Roberts A."/>
            <person name="Saif S."/>
            <person name="Shenoy N."/>
            <person name="Sisk P."/>
            <person name="Stolte C."/>
            <person name="Sykes S."/>
            <person name="Thomson T."/>
            <person name="Walk T."/>
            <person name="White J."/>
            <person name="Yandava C."/>
            <person name="Burger G."/>
            <person name="Gray M.W."/>
            <person name="Holland P.W.H."/>
            <person name="King N."/>
            <person name="Lang F.B.F."/>
            <person name="Roger A.J."/>
            <person name="Ruiz-Trillo I."/>
            <person name="Lander E."/>
            <person name="Nusbaum C."/>
        </authorList>
    </citation>
    <scope>NUCLEOTIDE SEQUENCE [LARGE SCALE GENOMIC DNA]</scope>
    <source>
        <strain evidence="2 3">ATCC 50062</strain>
    </source>
</reference>
<feature type="transmembrane region" description="Helical" evidence="1">
    <location>
        <begin position="53"/>
        <end position="79"/>
    </location>
</feature>
<dbReference type="AlphaFoldDB" id="A0A0L0DCB6"/>
<accession>A0A0L0DCB6</accession>
<dbReference type="GeneID" id="25565405"/>
<keyword evidence="3" id="KW-1185">Reference proteome</keyword>
<evidence type="ECO:0000313" key="2">
    <source>
        <dbReference type="EMBL" id="KNC49880.1"/>
    </source>
</evidence>
<keyword evidence="1" id="KW-1133">Transmembrane helix</keyword>
<feature type="transmembrane region" description="Helical" evidence="1">
    <location>
        <begin position="278"/>
        <end position="302"/>
    </location>
</feature>
<gene>
    <name evidence="2" type="ORF">AMSG_06174</name>
</gene>
<keyword evidence="1" id="KW-0472">Membrane</keyword>
<organism evidence="2 3">
    <name type="scientific">Thecamonas trahens ATCC 50062</name>
    <dbReference type="NCBI Taxonomy" id="461836"/>
    <lineage>
        <taxon>Eukaryota</taxon>
        <taxon>Apusozoa</taxon>
        <taxon>Apusomonadida</taxon>
        <taxon>Apusomonadidae</taxon>
        <taxon>Thecamonas</taxon>
    </lineage>
</organism>
<feature type="transmembrane region" description="Helical" evidence="1">
    <location>
        <begin position="91"/>
        <end position="114"/>
    </location>
</feature>
<dbReference type="EMBL" id="GL349458">
    <property type="protein sequence ID" value="KNC49880.1"/>
    <property type="molecule type" value="Genomic_DNA"/>
</dbReference>
<dbReference type="Proteomes" id="UP000054408">
    <property type="component" value="Unassembled WGS sequence"/>
</dbReference>
<proteinExistence type="predicted"/>
<keyword evidence="1" id="KW-0812">Transmembrane</keyword>
<name>A0A0L0DCB6_THETB</name>
<dbReference type="RefSeq" id="XP_013757364.1">
    <property type="nucleotide sequence ID" value="XM_013901910.1"/>
</dbReference>